<protein>
    <submittedName>
        <fullName evidence="12">Methyl-accepting chemotaxis protein</fullName>
    </submittedName>
</protein>
<gene>
    <name evidence="12" type="ORF">F9K24_19540</name>
</gene>
<dbReference type="Gene3D" id="1.10.8.500">
    <property type="entry name" value="HAMP domain in histidine kinase"/>
    <property type="match status" value="1"/>
</dbReference>
<dbReference type="Pfam" id="PF00672">
    <property type="entry name" value="HAMP"/>
    <property type="match status" value="1"/>
</dbReference>
<keyword evidence="4 9" id="KW-1133">Transmembrane helix</keyword>
<feature type="domain" description="HAMP" evidence="11">
    <location>
        <begin position="220"/>
        <end position="272"/>
    </location>
</feature>
<evidence type="ECO:0000256" key="9">
    <source>
        <dbReference type="SAM" id="Phobius"/>
    </source>
</evidence>
<comment type="similarity">
    <text evidence="7">Belongs to the methyl-accepting chemotaxis (MCP) protein family.</text>
</comment>
<dbReference type="EMBL" id="WBUI01000030">
    <property type="protein sequence ID" value="KAB2929481.1"/>
    <property type="molecule type" value="Genomic_DNA"/>
</dbReference>
<dbReference type="PANTHER" id="PTHR32089:SF112">
    <property type="entry name" value="LYSOZYME-LIKE PROTEIN-RELATED"/>
    <property type="match status" value="1"/>
</dbReference>
<comment type="caution">
    <text evidence="12">The sequence shown here is derived from an EMBL/GenBank/DDBJ whole genome shotgun (WGS) entry which is preliminary data.</text>
</comment>
<keyword evidence="6 8" id="KW-0807">Transducer</keyword>
<dbReference type="AlphaFoldDB" id="A0A833LVS7"/>
<accession>A0A833LVS7</accession>
<dbReference type="PANTHER" id="PTHR32089">
    <property type="entry name" value="METHYL-ACCEPTING CHEMOTAXIS PROTEIN MCPB"/>
    <property type="match status" value="1"/>
</dbReference>
<keyword evidence="5 9" id="KW-0472">Membrane</keyword>
<evidence type="ECO:0000256" key="3">
    <source>
        <dbReference type="ARBA" id="ARBA00022692"/>
    </source>
</evidence>
<evidence type="ECO:0000259" key="10">
    <source>
        <dbReference type="PROSITE" id="PS50111"/>
    </source>
</evidence>
<feature type="domain" description="Methyl-accepting transducer" evidence="10">
    <location>
        <begin position="305"/>
        <end position="541"/>
    </location>
</feature>
<dbReference type="GO" id="GO:0007165">
    <property type="term" value="P:signal transduction"/>
    <property type="evidence" value="ECO:0007669"/>
    <property type="project" value="UniProtKB-KW"/>
</dbReference>
<feature type="transmembrane region" description="Helical" evidence="9">
    <location>
        <begin position="12"/>
        <end position="35"/>
    </location>
</feature>
<dbReference type="Pfam" id="PF00015">
    <property type="entry name" value="MCPsignal"/>
    <property type="match status" value="1"/>
</dbReference>
<dbReference type="InterPro" id="IPR033480">
    <property type="entry name" value="sCache_2"/>
</dbReference>
<dbReference type="PROSITE" id="PS50111">
    <property type="entry name" value="CHEMOTAXIS_TRANSDUC_2"/>
    <property type="match status" value="1"/>
</dbReference>
<evidence type="ECO:0000313" key="12">
    <source>
        <dbReference type="EMBL" id="KAB2929481.1"/>
    </source>
</evidence>
<dbReference type="SMART" id="SM01049">
    <property type="entry name" value="Cache_2"/>
    <property type="match status" value="1"/>
</dbReference>
<dbReference type="Proteomes" id="UP000460298">
    <property type="component" value="Unassembled WGS sequence"/>
</dbReference>
<name>A0A833LVS7_9LEPT</name>
<keyword evidence="3 9" id="KW-0812">Transmembrane</keyword>
<evidence type="ECO:0000256" key="5">
    <source>
        <dbReference type="ARBA" id="ARBA00023136"/>
    </source>
</evidence>
<organism evidence="12 13">
    <name type="scientific">Leptonema illini</name>
    <dbReference type="NCBI Taxonomy" id="183"/>
    <lineage>
        <taxon>Bacteria</taxon>
        <taxon>Pseudomonadati</taxon>
        <taxon>Spirochaetota</taxon>
        <taxon>Spirochaetia</taxon>
        <taxon>Leptospirales</taxon>
        <taxon>Leptospiraceae</taxon>
        <taxon>Leptonema</taxon>
    </lineage>
</organism>
<dbReference type="CDD" id="cd06225">
    <property type="entry name" value="HAMP"/>
    <property type="match status" value="1"/>
</dbReference>
<reference evidence="12 13" key="1">
    <citation type="submission" date="2019-10" db="EMBL/GenBank/DDBJ databases">
        <title>Extracellular Electron Transfer in a Candidatus Methanoperedens spp. Enrichment Culture.</title>
        <authorList>
            <person name="Berger S."/>
            <person name="Rangel Shaw D."/>
            <person name="Berben T."/>
            <person name="In 'T Zandt M."/>
            <person name="Frank J."/>
            <person name="Reimann J."/>
            <person name="Jetten M.S.M."/>
            <person name="Welte C.U."/>
        </authorList>
    </citation>
    <scope>NUCLEOTIDE SEQUENCE [LARGE SCALE GENOMIC DNA]</scope>
    <source>
        <strain evidence="12">SB12</strain>
    </source>
</reference>
<dbReference type="InterPro" id="IPR004089">
    <property type="entry name" value="MCPsignal_dom"/>
</dbReference>
<dbReference type="Gene3D" id="1.10.287.950">
    <property type="entry name" value="Methyl-accepting chemotaxis protein"/>
    <property type="match status" value="1"/>
</dbReference>
<dbReference type="Gene3D" id="3.30.450.20">
    <property type="entry name" value="PAS domain"/>
    <property type="match status" value="1"/>
</dbReference>
<dbReference type="SUPFAM" id="SSF58104">
    <property type="entry name" value="Methyl-accepting chemotaxis protein (MCP) signaling domain"/>
    <property type="match status" value="1"/>
</dbReference>
<proteinExistence type="inferred from homology"/>
<dbReference type="SMART" id="SM00283">
    <property type="entry name" value="MA"/>
    <property type="match status" value="1"/>
</dbReference>
<dbReference type="Pfam" id="PF17200">
    <property type="entry name" value="sCache_2"/>
    <property type="match status" value="1"/>
</dbReference>
<evidence type="ECO:0000259" key="11">
    <source>
        <dbReference type="PROSITE" id="PS50885"/>
    </source>
</evidence>
<sequence length="577" mass="64214">MEAFMKHHRISIRIRIVILNFGLLALFALFFYGFFLPHIEQRLMERKQEVVKEAVRLGSSILLSLHKAEQDGRLSREEAQQEAIERIRELRYEKDGRNYLWINDFKPVMIMHPYATQLNGKSLTDYKDPDGKHLFMEMVDVCKRDGAGFVNYRWQYFDEKDNIVPKVSYVEAFMPWGWILGSGIYVNDVLAEINELEKVITLGFIAVAVISSLAVFFFSARIVRPIQQLRIASRLVAAGDLRSPVVVDSTDEMLDLATDFNQLIESMRDVLGVIVRHSTELAASTEEMSATLTTFTSQAQNQSASTEQIAATTEELSAGMDNVKKSTEHQTASVLSLIQTVRGLSDSIDGMARLIAQAQQETGQITGLAREGEDSLRHLNESMNNVLQSSSSVTGIVQIINEISDRINLLSLNAAIEAARAGDSGRGFAVVAEEVGKLADRTSSSIRDISQLVEVNNQQLKEGIGQLQSTTRFITEILTGIGRMNERMTDLKGTMTDQTRENEAVQTQLENVSNRSDEIKHAIGEQKNAVSEIAQSVSSINDAIQSVVSAAEQMTATSEQIAAMAESMREKATFFKV</sequence>
<dbReference type="GO" id="GO:0005886">
    <property type="term" value="C:plasma membrane"/>
    <property type="evidence" value="ECO:0007669"/>
    <property type="project" value="UniProtKB-SubCell"/>
</dbReference>
<keyword evidence="2" id="KW-1003">Cell membrane</keyword>
<dbReference type="InterPro" id="IPR003660">
    <property type="entry name" value="HAMP_dom"/>
</dbReference>
<evidence type="ECO:0000313" key="13">
    <source>
        <dbReference type="Proteomes" id="UP000460298"/>
    </source>
</evidence>
<dbReference type="SMART" id="SM00304">
    <property type="entry name" value="HAMP"/>
    <property type="match status" value="1"/>
</dbReference>
<evidence type="ECO:0000256" key="7">
    <source>
        <dbReference type="ARBA" id="ARBA00029447"/>
    </source>
</evidence>
<evidence type="ECO:0000256" key="8">
    <source>
        <dbReference type="PROSITE-ProRule" id="PRU00284"/>
    </source>
</evidence>
<evidence type="ECO:0000256" key="2">
    <source>
        <dbReference type="ARBA" id="ARBA00022475"/>
    </source>
</evidence>
<evidence type="ECO:0000256" key="4">
    <source>
        <dbReference type="ARBA" id="ARBA00022989"/>
    </source>
</evidence>
<dbReference type="PROSITE" id="PS50885">
    <property type="entry name" value="HAMP"/>
    <property type="match status" value="1"/>
</dbReference>
<evidence type="ECO:0000256" key="6">
    <source>
        <dbReference type="ARBA" id="ARBA00023224"/>
    </source>
</evidence>
<comment type="subcellular location">
    <subcellularLocation>
        <location evidence="1">Cell membrane</location>
        <topology evidence="1">Multi-pass membrane protein</topology>
    </subcellularLocation>
</comment>
<evidence type="ECO:0000256" key="1">
    <source>
        <dbReference type="ARBA" id="ARBA00004651"/>
    </source>
</evidence>